<feature type="disulfide bond" evidence="32">
    <location>
        <begin position="603"/>
        <end position="609"/>
    </location>
</feature>
<keyword evidence="16 32" id="KW-0732">Signal</keyword>
<feature type="region of interest" description="Immunosuppression" evidence="32">
    <location>
        <begin position="579"/>
        <end position="597"/>
    </location>
</feature>
<dbReference type="Pfam" id="PF00517">
    <property type="entry name" value="GP41"/>
    <property type="match status" value="1"/>
</dbReference>
<dbReference type="InterPro" id="IPR036377">
    <property type="entry name" value="Gp120_core_sf"/>
</dbReference>
<feature type="short sequence motif" description="Di-leucine internalization motif" evidence="32">
    <location>
        <begin position="867"/>
        <end position="868"/>
    </location>
</feature>
<reference evidence="36" key="1">
    <citation type="journal article" date="2018" name="Cell Rep.">
        <title>Completeness of HIV-1 Envelope Glycan Shield at Transmission Determines Neutralization Breadth.</title>
        <authorList>
            <person name="Wagh K."/>
            <person name="Kreider E.F."/>
            <person name="Li Y."/>
            <person name="Barbian H.J."/>
            <person name="Learn G.H."/>
            <person name="Giorgi E."/>
            <person name="Hraber P.T."/>
            <person name="Decker T.G."/>
            <person name="Smith A.G."/>
            <person name="Gondim M.V."/>
            <person name="Gillis L."/>
            <person name="Wandzilak J."/>
            <person name="Chuang G.Y."/>
            <person name="Rawi R."/>
            <person name="Cai F."/>
            <person name="Pellegrino P."/>
            <person name="Williams I."/>
            <person name="Overbaugh J."/>
            <person name="Gao F."/>
            <person name="Kwong P.D."/>
            <person name="Haynes B.F."/>
            <person name="Shaw G.M."/>
            <person name="Borrow P."/>
            <person name="Seaman M.S."/>
            <person name="Hahn B.H."/>
            <person name="Korber B."/>
        </authorList>
    </citation>
    <scope>NUCLEOTIDE SEQUENCE</scope>
    <source>
        <strain evidence="36">CH0152_3_d0285_ipe026_9_02</strain>
    </source>
</reference>
<evidence type="ECO:0000256" key="23">
    <source>
        <dbReference type="ARBA" id="ARBA00023046"/>
    </source>
</evidence>
<dbReference type="Pfam" id="PF00516">
    <property type="entry name" value="GP120"/>
    <property type="match status" value="1"/>
</dbReference>
<comment type="PTM">
    <text evidence="32">Specific enzymatic cleavages in vivo yield mature proteins. Envelope glycoproteins are synthesized as a inactive precursor that is heavily N-glycosylated and processed likely by host cell furin in the Golgi to yield the mature SU and TM proteins. The cleavage site between SU and TM requires the minimal sequence [KR]-X-[KR]-R. About 2 of the 9 disulfide bonds of gp41 are reduced by P4HB/PDI, following binding to CD4 receptor.</text>
</comment>
<evidence type="ECO:0000256" key="20">
    <source>
        <dbReference type="ARBA" id="ARBA00022879"/>
    </source>
</evidence>
<dbReference type="CDD" id="cd09909">
    <property type="entry name" value="HIV-1-like_HR1-HR2"/>
    <property type="match status" value="1"/>
</dbReference>
<comment type="subunit">
    <text evidence="32">The mature envelope protein (Env) consists of a homotrimer of non-covalently associated gp120-gp41 heterodimers. The resulting complex protrudes from the virus surface as a spike. There seems to be as few as 10 spikes on the average virion. Surface protein gp120 interacts with host CD4, CCR5 and CXCR4. Gp120 also interacts with the C-type lectins CD209/DC-SIGN and CLEC4M/DC-SIGNR (collectively referred to as DC-SIGN(R)). Gp120 and gp41 interact with GalCer. Gp120 interacts with host ITGA4/ITGB7 complex; on CD4+ T-cells, this interaction results in rapid activation of integrin ITGAL/LFA-1, which facilitates efficient cell-to-cell spreading of HIV-1. Gp120 interacts with cell-associated heparan sulfate; this interaction increases virus infectivity on permissive cells and may be involved in infection of CD4- cells.</text>
</comment>
<name>A0A3G5P817_HV1</name>
<dbReference type="GO" id="GO:0019064">
    <property type="term" value="P:fusion of virus membrane with host plasma membrane"/>
    <property type="evidence" value="ECO:0007669"/>
    <property type="project" value="UniProtKB-UniRule"/>
</dbReference>
<keyword evidence="21 32" id="KW-1164">Virus endocytosis by host</keyword>
<dbReference type="GO" id="GO:1903911">
    <property type="term" value="P:positive regulation of receptor clustering"/>
    <property type="evidence" value="ECO:0007669"/>
    <property type="project" value="UniProtKB-UniRule"/>
</dbReference>
<keyword evidence="22 32" id="KW-1133">Transmembrane helix</keyword>
<keyword evidence="7 32" id="KW-1168">Fusion of virus membrane with host membrane</keyword>
<evidence type="ECO:0000256" key="13">
    <source>
        <dbReference type="ARBA" id="ARBA00022685"/>
    </source>
</evidence>
<dbReference type="Gene3D" id="2.170.40.20">
    <property type="entry name" value="Human immunodeficiency virus 1, Gp160, envelope glycoprotein"/>
    <property type="match status" value="2"/>
</dbReference>
<feature type="short sequence motif" description="YXXL motif; contains endocytosis signal" evidence="32">
    <location>
        <begin position="717"/>
        <end position="720"/>
    </location>
</feature>
<comment type="domain">
    <text evidence="32">The YXXL motif is involved in determining the exact site of viral release at the surface of infected mononuclear cells and promotes endocytosis. YXXL and di-leucine endocytosis motifs interact directly or indirectly with the clathrin adapter complexes, opperate independently, and their activities are not additive.</text>
</comment>
<comment type="domain">
    <text evidence="32 33">The 17 amino acids long immunosuppressive region is present in many retroviral envelope proteins. Synthetic peptides derived from this relatively conserved sequence inhibit immune function in vitro and in vivo.</text>
</comment>
<feature type="transmembrane region" description="Helical" evidence="33">
    <location>
        <begin position="517"/>
        <end position="542"/>
    </location>
</feature>
<dbReference type="GO" id="GO:0075512">
    <property type="term" value="P:clathrin-dependent endocytosis of virus by host cell"/>
    <property type="evidence" value="ECO:0007669"/>
    <property type="project" value="UniProtKB-UniRule"/>
</dbReference>
<keyword evidence="31 32" id="KW-1160">Virus entry into host cell</keyword>
<evidence type="ECO:0000256" key="9">
    <source>
        <dbReference type="ARBA" id="ARBA00022511"/>
    </source>
</evidence>
<keyword evidence="18 32" id="KW-0946">Virion</keyword>
<dbReference type="GO" id="GO:0055036">
    <property type="term" value="C:virion membrane"/>
    <property type="evidence" value="ECO:0007669"/>
    <property type="project" value="UniProtKB-SubCell"/>
</dbReference>
<dbReference type="GO" id="GO:0019082">
    <property type="term" value="P:viral protein processing"/>
    <property type="evidence" value="ECO:0007669"/>
    <property type="project" value="UniProtKB-UniRule"/>
</dbReference>
<feature type="site" description="Cleavage; by host furin" evidence="32">
    <location>
        <begin position="516"/>
        <end position="517"/>
    </location>
</feature>
<feature type="disulfide bond" evidence="32">
    <location>
        <begin position="231"/>
        <end position="260"/>
    </location>
</feature>
<dbReference type="InterPro" id="IPR000328">
    <property type="entry name" value="GP41-like"/>
</dbReference>
<evidence type="ECO:0000256" key="26">
    <source>
        <dbReference type="ARBA" id="ARBA00023139"/>
    </source>
</evidence>
<keyword evidence="29 32" id="KW-0899">Viral immunoevasion</keyword>
<protein>
    <recommendedName>
        <fullName evidence="32">Envelope glycoprotein gp160</fullName>
    </recommendedName>
    <alternativeName>
        <fullName evidence="32">Env polyprotein</fullName>
    </alternativeName>
    <component>
        <recommendedName>
            <fullName evidence="32">Surface protein gp120</fullName>
            <shortName evidence="32">SU</shortName>
        </recommendedName>
        <alternativeName>
            <fullName evidence="32">Glycoprotein 120</fullName>
            <shortName evidence="32">gp120</shortName>
        </alternativeName>
    </component>
    <component>
        <recommendedName>
            <fullName evidence="32">Transmembrane protein gp41</fullName>
            <shortName evidence="32">TM</shortName>
        </recommendedName>
        <alternativeName>
            <fullName evidence="32">Glycoprotein 41</fullName>
            <shortName evidence="32">gp41</shortName>
        </alternativeName>
    </component>
</protein>
<evidence type="ECO:0000256" key="18">
    <source>
        <dbReference type="ARBA" id="ARBA00022844"/>
    </source>
</evidence>
<evidence type="ECO:0000256" key="33">
    <source>
        <dbReference type="RuleBase" id="RU363095"/>
    </source>
</evidence>
<feature type="transmembrane region" description="Helical" evidence="33">
    <location>
        <begin position="13"/>
        <end position="30"/>
    </location>
</feature>
<keyword evidence="10 32" id="KW-1165">Clathrin-mediated endocytosis of virus by host</keyword>
<keyword evidence="19 32" id="KW-1043">Host membrane</keyword>
<comment type="function">
    <text evidence="32">Transmembrane protein gp41: Acts as a class I viral fusion protein. Under the current model, the protein has at least 3 conformational states: pre-fusion native state, pre-hairpin intermediate state, and post-fusion hairpin state. During fusion of viral and target intracellular membranes, the coiled coil regions (heptad repeats) assume a trimer-of-hairpins structure, positioning the fusion peptide in close proximity to the C-terminal region of the ectodomain. The formation of this structure appears to drive apposition and subsequent fusion of viral and target cell membranes. Complete fusion occurs in host cell endosomes and is dynamin-dependent, however some lipid transfer might occur at the plasma membrane. The virus undergoes clathrin-dependent internalization long before endosomal fusion, thus minimizing the surface exposure of conserved viral epitopes during fusion and reducing the efficacy of inhibitors targeting these epitopes. Membranes fusion leads to delivery of the nucleocapsid into the cytoplasm.</text>
</comment>
<dbReference type="GO" id="GO:0005198">
    <property type="term" value="F:structural molecule activity"/>
    <property type="evidence" value="ECO:0007669"/>
    <property type="project" value="UniProtKB-UniRule"/>
</dbReference>
<dbReference type="InterPro" id="IPR000777">
    <property type="entry name" value="HIV1_Gp120"/>
</dbReference>
<feature type="domain" description="Retroviral envelope protein GP41-like" evidence="35">
    <location>
        <begin position="535"/>
        <end position="725"/>
    </location>
</feature>
<evidence type="ECO:0000256" key="31">
    <source>
        <dbReference type="ARBA" id="ARBA00023296"/>
    </source>
</evidence>
<keyword evidence="9 32" id="KW-1032">Host cell membrane</keyword>
<keyword evidence="14 32" id="KW-0812">Transmembrane</keyword>
<comment type="subcellular location">
    <subcellularLocation>
        <location evidence="3">Host cell membrane</location>
        <topology evidence="3">Peripheral membrane protein</topology>
    </subcellularLocation>
    <subcellularLocation>
        <location evidence="1">Host cell membrane</location>
        <topology evidence="1">Single-pass type I membrane protein</topology>
    </subcellularLocation>
    <subcellularLocation>
        <location evidence="2">Host endosome membrane</location>
        <topology evidence="2">Peripheral membrane protein</topology>
    </subcellularLocation>
    <subcellularLocation>
        <location evidence="5">Host endosome membrane</location>
        <topology evidence="5">Single-pass type I membrane protein</topology>
    </subcellularLocation>
    <subcellularLocation>
        <location evidence="6">Virion membrane</location>
        <topology evidence="6">Peripheral membrane protein</topology>
    </subcellularLocation>
    <subcellularLocation>
        <location evidence="4">Virion membrane</location>
        <topology evidence="4">Single-pass type I membrane protein</topology>
    </subcellularLocation>
</comment>
<evidence type="ECO:0000256" key="11">
    <source>
        <dbReference type="ARBA" id="ARBA00022581"/>
    </source>
</evidence>
<dbReference type="SUPFAM" id="SSF58069">
    <property type="entry name" value="Virus ectodomain"/>
    <property type="match status" value="1"/>
</dbReference>
<evidence type="ECO:0000256" key="30">
    <source>
        <dbReference type="ARBA" id="ARBA00023288"/>
    </source>
</evidence>
<comment type="function">
    <text evidence="32">Surface protein gp120: Attaches the virus to the host lymphoid cell by binding to the primary receptor CD4. This interaction induces a structural rearrangement creating a high affinity binding site for a chemokine coreceptor like CXCR4 and/or CCR5. Acts as a ligand for CD209/DC-SIGN and CLEC4M/DC-SIGNR, which are respectively found on dendritic cells (DCs), and on endothelial cells of liver sinusoids and lymph node sinuses. These interactions allow capture of viral particles at mucosal surfaces by these cells and subsequent transmission to permissive cells. HIV subverts the migration properties of dendritic cells to gain access to CD4+ T-cells in lymph nodes. Virus transmission to permissive T-cells occurs either in trans (without DCs infection, through viral capture and transmission), or in cis (following DCs productive infection, through the usual CD4-gp120 interaction), thereby inducing a robust infection. In trans infection, bound virions remain infectious over days and it is proposed that they are not degraded, but protected in non-lysosomal acidic organelles within the DCs close to the cell membrane thus contributing to the viral infectious potential during DCs' migration from the periphery to the lymphoid tissues. On arrival at lymphoid tissues, intact virions recycle back to DCs' cell surface allowing virus transmission to CD4+ T-cells.</text>
</comment>
<dbReference type="GO" id="GO:0019062">
    <property type="term" value="P:virion attachment to host cell"/>
    <property type="evidence" value="ECO:0007669"/>
    <property type="project" value="UniProtKB-UniRule"/>
</dbReference>
<evidence type="ECO:0000256" key="32">
    <source>
        <dbReference type="HAMAP-Rule" id="MF_04083"/>
    </source>
</evidence>
<dbReference type="FunFam" id="1.10.287.210:FF:000001">
    <property type="entry name" value="Envelope glycoprotein gp160"/>
    <property type="match status" value="1"/>
</dbReference>
<evidence type="ECO:0000256" key="27">
    <source>
        <dbReference type="ARBA" id="ARBA00023157"/>
    </source>
</evidence>
<feature type="chain" id="PRO_5023340427" description="Envelope glycoprotein gp160" evidence="32">
    <location>
        <begin position="34"/>
        <end position="868"/>
    </location>
</feature>
<keyword evidence="11 32" id="KW-0945">Host-virus interaction</keyword>
<keyword evidence="8 32" id="KW-1170">Fusion of virus membrane with host endosomal membrane</keyword>
<keyword evidence="26 32" id="KW-0564">Palmitate</keyword>
<comment type="PTM">
    <text evidence="32">Palmitoylation of the transmembrane protein and of Env polyprotein (prior to its proteolytic cleavage) is essential for their association with host cell membrane lipid rafts. Palmitoylation is therefore required for envelope trafficking to classical lipid rafts, but not for viral replication.</text>
</comment>
<keyword evidence="23 32" id="KW-1039">Host endosome</keyword>
<evidence type="ECO:0000256" key="21">
    <source>
        <dbReference type="ARBA" id="ARBA00022890"/>
    </source>
</evidence>
<evidence type="ECO:0000313" key="36">
    <source>
        <dbReference type="EMBL" id="AYX57902.1"/>
    </source>
</evidence>
<evidence type="ECO:0000256" key="14">
    <source>
        <dbReference type="ARBA" id="ARBA00022692"/>
    </source>
</evidence>
<proteinExistence type="inferred from homology"/>
<comment type="domain">
    <text evidence="32">The CD4-binding region is targeted by the antibody b12.</text>
</comment>
<evidence type="ECO:0000256" key="3">
    <source>
        <dbReference type="ARBA" id="ARBA00004505"/>
    </source>
</evidence>
<comment type="domain">
    <text evidence="32">Some of the most genetically diverse regions of the viral genome are present in Env. They are called variable regions 1 through 5 (V1 through V5). Coreceptor usage of gp120 is determined mainly by the primary structure of the third variable region (V3) in the outer domain of gp120. The sequence of V3 determines which coreceptor, CCR5 and/or CXCR4 (corresponding to R5/macrophage, X4/T cell and R5X4/T cell and macrophage tropism), is used to trigger the fusion potential of the Env complex, and hence which cells the virus can infect. Binding to CCR5 involves a region adjacent in addition to V3.</text>
</comment>
<keyword evidence="30 32" id="KW-0449">Lipoprotein</keyword>
<evidence type="ECO:0000256" key="8">
    <source>
        <dbReference type="ARBA" id="ARBA00022510"/>
    </source>
</evidence>
<evidence type="ECO:0000256" key="22">
    <source>
        <dbReference type="ARBA" id="ARBA00022989"/>
    </source>
</evidence>
<comment type="miscellaneous">
    <text evidence="32">Inhibitors targeting HIV-1 viral envelope proteins are used as antiretroviral drugs. Attachment of virions to the cell surface via non-specific interactions and CD4 binding can be blocked by inhibitors that include cyanovirin-N, cyclotriazadisulfonamide analogs, PRO 2000, TNX 355 and PRO 542. In addition, BMS 806 can block CD4-induced conformational changes. Env interactions with the coreceptor molecules can be targeted by CCR5 antagonists including SCH-D, maraviroc (UK 427857) and aplaviroc (GW 873140), and the CXCR4 antagonist AMD 070. Fusion of viral and cellular membranes can be inhibited by peptides such as enfuvirtide and tifuvirtide (T 1249). Resistance to inhibitors associated with mutations in Env are observed. Most of the time, single mutations confer only a modest reduction in drug susceptibility. Combination of several mutations is usually required to develop a high-level drug resistance.</text>
</comment>
<feature type="chain" id="PRO_5023340428" description="Transmembrane protein gp41" evidence="32">
    <location>
        <begin position="517"/>
        <end position="868"/>
    </location>
</feature>
<organismHost>
    <name type="scientific">Homo sapiens</name>
    <name type="common">Human</name>
    <dbReference type="NCBI Taxonomy" id="9606"/>
</organismHost>
<dbReference type="EMBL" id="MG900810">
    <property type="protein sequence ID" value="AYX57902.1"/>
    <property type="molecule type" value="Genomic_RNA"/>
</dbReference>
<comment type="subcellular location">
    <molecule>Transmembrane protein gp41</molecule>
    <subcellularLocation>
        <location evidence="32">Virion membrane</location>
        <topology evidence="32">Single-pass type I membrane protein</topology>
    </subcellularLocation>
    <subcellularLocation>
        <location evidence="32">Host cell membrane</location>
        <topology evidence="32">Single-pass type I membrane protein</topology>
    </subcellularLocation>
    <subcellularLocation>
        <location evidence="32">Host endosome membrane</location>
        <topology evidence="32">Single-pass type I membrane protein</topology>
    </subcellularLocation>
    <text evidence="32">It is probably concentrated at the site of budding and incorporated into the virions possibly by contacts between the cytoplasmic tail of Env and the N-terminus of Gag.</text>
</comment>
<evidence type="ECO:0000256" key="5">
    <source>
        <dbReference type="ARBA" id="ARBA00004578"/>
    </source>
</evidence>
<evidence type="ECO:0000256" key="16">
    <source>
        <dbReference type="ARBA" id="ARBA00022729"/>
    </source>
</evidence>
<evidence type="ECO:0000256" key="12">
    <source>
        <dbReference type="ARBA" id="ARBA00022595"/>
    </source>
</evidence>
<feature type="region of interest" description="CD4-binding loop" evidence="32">
    <location>
        <begin position="375"/>
        <end position="385"/>
    </location>
</feature>
<feature type="disulfide bond" evidence="32">
    <location>
        <begin position="55"/>
        <end position="75"/>
    </location>
</feature>
<feature type="topological domain" description="Cytoplasmic" evidence="32">
    <location>
        <begin position="711"/>
        <end position="868"/>
    </location>
</feature>
<evidence type="ECO:0000256" key="15">
    <source>
        <dbReference type="ARBA" id="ARBA00022703"/>
    </source>
</evidence>
<feature type="lipid moiety-binding region" description="S-palmitoyl cysteine; by host" evidence="32">
    <location>
        <position position="769"/>
    </location>
</feature>
<dbReference type="SUPFAM" id="SSF56502">
    <property type="entry name" value="gp120 core"/>
    <property type="match status" value="2"/>
</dbReference>
<dbReference type="GO" id="GO:1903908">
    <property type="term" value="P:positive regulation of plasma membrane raft polarization"/>
    <property type="evidence" value="ECO:0007669"/>
    <property type="project" value="UniProtKB-UniRule"/>
</dbReference>
<organism evidence="36">
    <name type="scientific">Human immunodeficiency virus type 1</name>
    <name type="common">HIV-1</name>
    <dbReference type="NCBI Taxonomy" id="11676"/>
    <lineage>
        <taxon>Viruses</taxon>
        <taxon>Riboviria</taxon>
        <taxon>Pararnavirae</taxon>
        <taxon>Artverviricota</taxon>
        <taxon>Revtraviricetes</taxon>
        <taxon>Ortervirales</taxon>
        <taxon>Retroviridae</taxon>
        <taxon>Orthoretrovirinae</taxon>
        <taxon>Lentivirus</taxon>
        <taxon>Lentivirus humimdef1</taxon>
    </lineage>
</organism>
<keyword evidence="17 32" id="KW-1161">Viral attachment to host cell</keyword>
<dbReference type="GO" id="GO:0016020">
    <property type="term" value="C:membrane"/>
    <property type="evidence" value="ECO:0007669"/>
    <property type="project" value="UniProtKB-UniRule"/>
</dbReference>
<feature type="transmembrane region" description="Helical" evidence="33">
    <location>
        <begin position="683"/>
        <end position="710"/>
    </location>
</feature>
<keyword evidence="15 32" id="KW-0053">Apoptosis</keyword>
<dbReference type="FunFam" id="2.170.40.20:FF:000003">
    <property type="entry name" value="Envelope glycoprotein gp160"/>
    <property type="match status" value="1"/>
</dbReference>
<evidence type="ECO:0000256" key="24">
    <source>
        <dbReference type="ARBA" id="ARBA00023054"/>
    </source>
</evidence>
<feature type="disulfide bond" evidence="32">
    <location>
        <begin position="241"/>
        <end position="252"/>
    </location>
</feature>
<feature type="lipid moiety-binding region" description="S-palmitoyl cysteine; by host" evidence="32">
    <location>
        <position position="849"/>
    </location>
</feature>
<evidence type="ECO:0000256" key="25">
    <source>
        <dbReference type="ARBA" id="ARBA00023136"/>
    </source>
</evidence>
<keyword evidence="24 32" id="KW-0175">Coiled coil</keyword>
<keyword evidence="20 32" id="KW-0261">Viral envelope protein</keyword>
<comment type="similarity">
    <text evidence="32">Belongs to the HIV-1 env protein family.</text>
</comment>
<keyword evidence="27 32" id="KW-1015">Disulfide bond</keyword>
<evidence type="ECO:0000256" key="7">
    <source>
        <dbReference type="ARBA" id="ARBA00022506"/>
    </source>
</evidence>
<comment type="domain">
    <text evidence="32">The membrane proximal external region (MPER) present in gp41 is a tryptophan-rich region recognized by the antibodies 2F5, Z13, and 4E10. MPER seems to play a role in fusion.</text>
</comment>
<comment type="miscellaneous">
    <text evidence="32">HIV-1 lineages are divided in three main groups, M (for Major), O (for Outlier), and N (for New, or Non-M, Non-O). The vast majority of strains found worldwide belong to the group M. Group O seems to be endemic to and largely confined to Cameroon and neighboring countries in West Central Africa, where these viruses represent a small minority of HIV-1 strains. The group N is represented by a limited number of isolates from Cameroonian persons. The group M is further subdivided in 9 clades or subtypes (A to D, F to H, J and K).</text>
</comment>
<dbReference type="GO" id="GO:0019031">
    <property type="term" value="C:viral envelope"/>
    <property type="evidence" value="ECO:0007669"/>
    <property type="project" value="UniProtKB-KW"/>
</dbReference>
<feature type="domain" description="Human immunodeficiency virus 1 envelope glycoprotein Gp120" evidence="34">
    <location>
        <begin position="35"/>
        <end position="516"/>
    </location>
</feature>
<dbReference type="FunFam" id="1.20.5.490:FF:000001">
    <property type="entry name" value="Envelope glycoprotein gp160"/>
    <property type="match status" value="1"/>
</dbReference>
<keyword evidence="12 32" id="KW-1162">Viral penetration into host cytoplasm</keyword>
<evidence type="ECO:0000256" key="10">
    <source>
        <dbReference type="ARBA" id="ARBA00022570"/>
    </source>
</evidence>
<dbReference type="GO" id="GO:0020002">
    <property type="term" value="C:host cell plasma membrane"/>
    <property type="evidence" value="ECO:0007669"/>
    <property type="project" value="UniProtKB-SubCell"/>
</dbReference>
<evidence type="ECO:0000256" key="29">
    <source>
        <dbReference type="ARBA" id="ARBA00023280"/>
    </source>
</evidence>
<sequence>MRVTGILRNCPRWWIWGILGFWMVMSYNVVGKEDLWVTVYYGVPVWKEAKTTLFCASDAKAYEKEVHNVWATHACVPTDPNPQEMELENVTENFNMWKNDMVDQMNEDIISLWEQSLKPCVKMTPLCVTLECQDANFTKANLTNTVTNNTDSIITNGTMKDVMKNCSFNATTELRDKKNKEYALFYRLDIIPLSGENNSASGNYRLINCNTSTITQACPKVTFEPIPIYYCTPAGYAILKCNNKTFNGTGPCNNVSTVQCTHGIKPVVSTQLLLNGSLAEGEIIIRSENITDNAKTIIVQLNKSIEIKCTRPGNNIRKSVRIGPGQAFYATNDIIGDIRQAYCIINRTDWSETLQGVSKKLKEHFINKTIVFSPHSGGDLEVTMHSFNCRGEFFYCNTSKLFNSTFLGYKPNSTANESNIELPCRIKQIINMWQGVGRAMYAPPIAGTIQCKSNITGLLLERDGGNYNENETFRPTGGNMRDNWRSELYKYKVVEIKPLGIAPTGAKRRVVERQKRALGIGAMFLGFLGAAGSTMGAASIALTAQTRQLMAGIVQQQSNLLRAIEAQQHMLQLTVWGIKQLQARVLALESYLKDQQLLGIWGCSGKLICTTTVPWNSSWSNKSQNAIWGNMTWMQWDREISNYTDTIYGLLEESQYQQEKNEKDLLALDSWQNLWNWFDISKWLWYIKIFIMIVGGLIGLRIVFTVLSIINRVRQGYSPLSFQTLTPNPRGPDRLGEIEEEGGEQGRDRSIRLVNGFLAIAWDDLRSLCLFSYHRLRDLILVTTRVVELLGRSSLRGLQRGWEVLKYLGTLVQYWGLELKKSAISLLDTIAIIVAEGTDRILELLQRICRAICNIPARIRQGLERALL</sequence>
<comment type="PTM">
    <text evidence="32">Highly glycosylated by host. The high number of glycan on the protein is reffered to as 'glycan shield' because it contributes to hide protein sequence from adaptive immune system.</text>
</comment>
<accession>A0A3G5P817</accession>
<dbReference type="GO" id="GO:0044175">
    <property type="term" value="C:host cell endosome membrane"/>
    <property type="evidence" value="ECO:0007669"/>
    <property type="project" value="UniProtKB-SubCell"/>
</dbReference>
<gene>
    <name evidence="32 36" type="primary">env</name>
</gene>
<dbReference type="GO" id="GO:0052031">
    <property type="term" value="P:symbiont-mediated perturbation of host defense response"/>
    <property type="evidence" value="ECO:0007669"/>
    <property type="project" value="UniProtKB-UniRule"/>
</dbReference>
<dbReference type="FunFam" id="2.170.40.20:FF:000004">
    <property type="entry name" value="Envelope glycoprotein gp160"/>
    <property type="match status" value="1"/>
</dbReference>
<dbReference type="GO" id="GO:0039654">
    <property type="term" value="P:fusion of virus membrane with host endosome membrane"/>
    <property type="evidence" value="ECO:0007669"/>
    <property type="project" value="UniProtKB-UniRule"/>
</dbReference>
<feature type="region of interest" description="MPER; binding to GalCer" evidence="32">
    <location>
        <begin position="667"/>
        <end position="688"/>
    </location>
</feature>
<evidence type="ECO:0000259" key="35">
    <source>
        <dbReference type="Pfam" id="PF00517"/>
    </source>
</evidence>
<evidence type="ECO:0000256" key="2">
    <source>
        <dbReference type="ARBA" id="ARBA00004433"/>
    </source>
</evidence>
<comment type="function">
    <text evidence="32">Envelope glycoprotein gp160: Oligomerizes in the host endoplasmic reticulum into predominantly trimers. In a second time, gp160 transits in the host Golgi, where glycosylation is completed. The precursor is then proteolytically cleaved in the trans-Golgi and thereby activated by cellular furin or furin-like proteases to produce gp120 and gp41.</text>
</comment>
<feature type="region of interest" description="Fusion peptide" evidence="32">
    <location>
        <begin position="517"/>
        <end position="537"/>
    </location>
</feature>
<dbReference type="Gene3D" id="1.20.5.490">
    <property type="entry name" value="Single helix bin"/>
    <property type="match status" value="1"/>
</dbReference>
<comment type="caution">
    <text evidence="32 33">Lacks conserved residue(s) required for the propagation of feature annotation.</text>
</comment>
<keyword evidence="25 32" id="KW-0472">Membrane</keyword>
<keyword evidence="13 32" id="KW-0165">Cleavage on pair of basic residues</keyword>
<evidence type="ECO:0000256" key="1">
    <source>
        <dbReference type="ARBA" id="ARBA00004402"/>
    </source>
</evidence>
<evidence type="ECO:0000256" key="28">
    <source>
        <dbReference type="ARBA" id="ARBA00023180"/>
    </source>
</evidence>
<dbReference type="HAMAP" id="MF_04083">
    <property type="entry name" value="HIV_ENV"/>
    <property type="match status" value="1"/>
</dbReference>
<evidence type="ECO:0000256" key="4">
    <source>
        <dbReference type="ARBA" id="ARBA00004563"/>
    </source>
</evidence>
<dbReference type="InterPro" id="IPR037527">
    <property type="entry name" value="Gp160"/>
</dbReference>
<keyword evidence="28 32" id="KW-0325">Glycoprotein</keyword>
<dbReference type="Gene3D" id="1.10.287.210">
    <property type="match status" value="1"/>
</dbReference>
<evidence type="ECO:0000256" key="17">
    <source>
        <dbReference type="ARBA" id="ARBA00022804"/>
    </source>
</evidence>
<feature type="coiled-coil region" evidence="32">
    <location>
        <begin position="638"/>
        <end position="672"/>
    </location>
</feature>
<comment type="subcellular location">
    <molecule>Surface protein gp120</molecule>
    <subcellularLocation>
        <location evidence="32">Virion membrane</location>
        <topology evidence="32">Peripheral membrane protein</topology>
    </subcellularLocation>
    <subcellularLocation>
        <location evidence="32">Host cell membrane</location>
        <topology evidence="32">Peripheral membrane protein</topology>
    </subcellularLocation>
    <subcellularLocation>
        <location evidence="32">Host endosome membrane</location>
        <topology evidence="32">Single-pass type I membrane protein</topology>
    </subcellularLocation>
    <text evidence="32">The surface protein is not anchored to the viral envelope, but associates with the extravirion surface through its binding to TM. It is probably concentrated at the site of budding and incorporated into the virions possibly by contacts between the cytoplasmic tail of Env and the N-terminus of Gag.</text>
</comment>
<evidence type="ECO:0000256" key="6">
    <source>
        <dbReference type="ARBA" id="ARBA00004650"/>
    </source>
</evidence>
<evidence type="ECO:0000259" key="34">
    <source>
        <dbReference type="Pfam" id="PF00516"/>
    </source>
</evidence>
<evidence type="ECO:0000256" key="19">
    <source>
        <dbReference type="ARBA" id="ARBA00022870"/>
    </source>
</evidence>